<dbReference type="EMBL" id="BMLT01000011">
    <property type="protein sequence ID" value="GGO86499.1"/>
    <property type="molecule type" value="Genomic_DNA"/>
</dbReference>
<comment type="caution">
    <text evidence="1">The sequence shown here is derived from an EMBL/GenBank/DDBJ whole genome shotgun (WGS) entry which is preliminary data.</text>
</comment>
<name>A0A918DX67_9GAMM</name>
<dbReference type="AlphaFoldDB" id="A0A918DX67"/>
<organism evidence="1 2">
    <name type="scientific">Marinobacterium nitratireducens</name>
    <dbReference type="NCBI Taxonomy" id="518897"/>
    <lineage>
        <taxon>Bacteria</taxon>
        <taxon>Pseudomonadati</taxon>
        <taxon>Pseudomonadota</taxon>
        <taxon>Gammaproteobacteria</taxon>
        <taxon>Oceanospirillales</taxon>
        <taxon>Oceanospirillaceae</taxon>
        <taxon>Marinobacterium</taxon>
    </lineage>
</organism>
<dbReference type="Proteomes" id="UP000599578">
    <property type="component" value="Unassembled WGS sequence"/>
</dbReference>
<keyword evidence="2" id="KW-1185">Reference proteome</keyword>
<gene>
    <name evidence="1" type="ORF">GCM10011348_37460</name>
</gene>
<accession>A0A918DX67</accession>
<sequence length="67" mass="7273">MGVLTTAAYVCDSTKQQSPRSVAGAGALYWRLSGVAGCYLTFFFIGEDDFVFGLVTAQQLRAFNQQV</sequence>
<proteinExistence type="predicted"/>
<evidence type="ECO:0000313" key="2">
    <source>
        <dbReference type="Proteomes" id="UP000599578"/>
    </source>
</evidence>
<reference evidence="1 2" key="1">
    <citation type="journal article" date="2014" name="Int. J. Syst. Evol. Microbiol.">
        <title>Complete genome sequence of Corynebacterium casei LMG S-19264T (=DSM 44701T), isolated from a smear-ripened cheese.</title>
        <authorList>
            <consortium name="US DOE Joint Genome Institute (JGI-PGF)"/>
            <person name="Walter F."/>
            <person name="Albersmeier A."/>
            <person name="Kalinowski J."/>
            <person name="Ruckert C."/>
        </authorList>
    </citation>
    <scope>NUCLEOTIDE SEQUENCE [LARGE SCALE GENOMIC DNA]</scope>
    <source>
        <strain evidence="1 2">CGMCC 1.7286</strain>
    </source>
</reference>
<evidence type="ECO:0000313" key="1">
    <source>
        <dbReference type="EMBL" id="GGO86499.1"/>
    </source>
</evidence>
<protein>
    <submittedName>
        <fullName evidence="1">Uncharacterized protein</fullName>
    </submittedName>
</protein>